<feature type="region of interest" description="Disordered" evidence="1">
    <location>
        <begin position="378"/>
        <end position="409"/>
    </location>
</feature>
<proteinExistence type="predicted"/>
<evidence type="ECO:0000313" key="2">
    <source>
        <dbReference type="EMBL" id="QJR02079.1"/>
    </source>
</evidence>
<name>A0A6M4G4R3_SPHYA</name>
<accession>A0A6M4G4R3</accession>
<evidence type="ECO:0000256" key="1">
    <source>
        <dbReference type="SAM" id="MobiDB-lite"/>
    </source>
</evidence>
<gene>
    <name evidence="2" type="ORF">HH800_07610</name>
</gene>
<evidence type="ECO:0000313" key="3">
    <source>
        <dbReference type="Proteomes" id="UP000502611"/>
    </source>
</evidence>
<protein>
    <recommendedName>
        <fullName evidence="4">DUF1983 domain-containing protein</fullName>
    </recommendedName>
</protein>
<dbReference type="EMBL" id="CP053021">
    <property type="protein sequence ID" value="QJR02079.1"/>
    <property type="molecule type" value="Genomic_DNA"/>
</dbReference>
<dbReference type="Proteomes" id="UP000502611">
    <property type="component" value="Chromosome"/>
</dbReference>
<dbReference type="RefSeq" id="WP_169860700.1">
    <property type="nucleotide sequence ID" value="NZ_CP053021.1"/>
</dbReference>
<organism evidence="2 3">
    <name type="scientific">Sphingobium yanoikuyae</name>
    <name type="common">Sphingomonas yanoikuyae</name>
    <dbReference type="NCBI Taxonomy" id="13690"/>
    <lineage>
        <taxon>Bacteria</taxon>
        <taxon>Pseudomonadati</taxon>
        <taxon>Pseudomonadota</taxon>
        <taxon>Alphaproteobacteria</taxon>
        <taxon>Sphingomonadales</taxon>
        <taxon>Sphingomonadaceae</taxon>
        <taxon>Sphingobium</taxon>
    </lineage>
</organism>
<feature type="compositionally biased region" description="Low complexity" evidence="1">
    <location>
        <begin position="393"/>
        <end position="405"/>
    </location>
</feature>
<sequence length="1641" mass="173755">MLRLPHARHEGGRCGCDPSSLYQLVDWGVVETDPLPDAIPRTLSLDLGLVTRAETCQRIAKQWLLREAKTPGVFSATFGPKAFRVQVGSLITMSLPERGWNRKLFRVIEQVETHDLLFTMALREESSEVYAWDREEKPLPATIRPDGYNPRDTIAPENLVVSSSVIEGAGGQQVSEVEVTWTPAPSARIVGIQIESRPTGAIAWTEQAAIHDPVSGVFRFGSNVGGVDLAVRARYRMGTGVYSEWVGADVVSAAIEIVDGQARENATTAIDTAQQAQETANSAVSQTSVLTQQLDQLDADVATAKSTAADLQATYGNTATSKANADASAQHASNAQAADQNSQAALGLTQQARDAAADILNQTGAIRDEVIIARTDAQTANSQAKGYRDQTSEAANTAEGAAARAAESERLTSIARDQTGQMVAAAAQHESNTASYAAEGQRSAAASEKSRLNAISHAADNIVGKPSFDSTGDRGAWAGTIFVGNDPRVGFAVMWQRGRDAYEGDQIAGNWSNRRLRITGNGAAWGPYPSNAGVQVLRSNGEYTWQTILARPAGADYGDFSGEVVIQPDAVSLRPFLQSDGPFSATDHNCAWKTLRIEDITNQRSAENAAAASAESQRQVAAIQTDVSQKSSAIEQDRIRTETARGQAESFRNQAATSEQNVSGMVQTVTGQTQLSAQHVGQTGADVSATAANVALAQTKATEAGNAANAANSTEVRVSLLGRDAASRAGGNLVGRASFDASNDRGLWRDFCSSSLDPRVGFHVLWQTDRDITEGDFLPGAWANRVMRVSGNGAAWGPYQTIAGLHVLLDNGSSTFVGSTARQPGQDYGDFSFAITLPANARAVRPWLASDGPWGSANHNCAWKTLRIEDVTSEKRSSDFADAASSSYSGAQYEAGQSWQHSQAASGFKDQAQAANGSAWAAADSAQGSAAITTEKAAAAAQSANLAATFSTGGGNLAPNTSFSVDASGWAAYAPDAFGLAWGRDDGGDAWRPTSEHTLSIRQSGNNQSIWGQWHNAERYAVQGNTLYEWSIYAAAHRCNVELKIEWYDANGAFISTSWGGSRTIKTGGSAIGAWDRLWVKAASPPNAAQAHSVFMKYATYPGDGDSVAWMCRPQWRPTYAEAPAPTVYSIGSGDALAVSMKASISQNSTAIATANSSLASLATVVQSGSPNLLEIGGFSSGMSGWWASNSGWRAGISGGWGQCCWNQQDFASGGYSYLESGNVSVWGGQAYTVSADNICQINSGVGYSYVELNWYDGANNWISQSSGPAYSSWHDFTDDAFGRKALKHTAFAPGNAAFVRVRLVTFKASGTIGNVGWRQVKLEPGQHMTAYSNEAAVTMISETVTSVDGKANQALARWGVQMDVNGYVSGVEMASNGQTSDFTVSADRFRILKPGGGARMEFINGRMIATDGSSWMSVYGQPFGAGNRFVEWTGPYFADLNQCSEANAKKYVRVNGDVFFGGTLLAGSIRNSQQTSSLANNASVSTGTFGSNGGMIVANASWTYSYTSEQTYAATTQGRNAFDADLDSFGRQYLQASGGDSWTGSKSIGLGGNGVVLNLRRNGALVASQAGGTGLLSLEGVRPMPGDSGGRITWTYSYAASLTYTDPEHNTASRTYSADITRNLGSGANVTQRVGVSTVE</sequence>
<evidence type="ECO:0008006" key="4">
    <source>
        <dbReference type="Google" id="ProtNLM"/>
    </source>
</evidence>
<reference evidence="2 3" key="1">
    <citation type="submission" date="2020-04" db="EMBL/GenBank/DDBJ databases">
        <title>The Whole Genome Analysis of High salt-tolerant Sphingobium yanoikuyae YC-XJ2 with Aryl organophosphorus flame retardants (aryl-OPFRs)-degrading capacity and characteristics of Related phosphotriesterase.</title>
        <authorList>
            <person name="Li X."/>
        </authorList>
    </citation>
    <scope>NUCLEOTIDE SEQUENCE [LARGE SCALE GENOMIC DNA]</scope>
    <source>
        <strain evidence="2 3">YC-XJ2</strain>
    </source>
</reference>